<proteinExistence type="predicted"/>
<gene>
    <name evidence="1" type="ORF">METZ01_LOCUS390856</name>
</gene>
<feature type="non-terminal residue" evidence="1">
    <location>
        <position position="82"/>
    </location>
</feature>
<protein>
    <submittedName>
        <fullName evidence="1">Uncharacterized protein</fullName>
    </submittedName>
</protein>
<organism evidence="1">
    <name type="scientific">marine metagenome</name>
    <dbReference type="NCBI Taxonomy" id="408172"/>
    <lineage>
        <taxon>unclassified sequences</taxon>
        <taxon>metagenomes</taxon>
        <taxon>ecological metagenomes</taxon>
    </lineage>
</organism>
<dbReference type="AlphaFoldDB" id="A0A382UUR1"/>
<sequence length="82" mass="8883">MLFEVLYSGSGRDNNLESEITEDTSSISETEITKSAENLPVPKIKKSSSGISLEGSVPKNREESVRIKINSLKLKGSINLTG</sequence>
<dbReference type="EMBL" id="UINC01146964">
    <property type="protein sequence ID" value="SVD38002.1"/>
    <property type="molecule type" value="Genomic_DNA"/>
</dbReference>
<evidence type="ECO:0000313" key="1">
    <source>
        <dbReference type="EMBL" id="SVD38002.1"/>
    </source>
</evidence>
<reference evidence="1" key="1">
    <citation type="submission" date="2018-05" db="EMBL/GenBank/DDBJ databases">
        <authorList>
            <person name="Lanie J.A."/>
            <person name="Ng W.-L."/>
            <person name="Kazmierczak K.M."/>
            <person name="Andrzejewski T.M."/>
            <person name="Davidsen T.M."/>
            <person name="Wayne K.J."/>
            <person name="Tettelin H."/>
            <person name="Glass J.I."/>
            <person name="Rusch D."/>
            <person name="Podicherti R."/>
            <person name="Tsui H.-C.T."/>
            <person name="Winkler M.E."/>
        </authorList>
    </citation>
    <scope>NUCLEOTIDE SEQUENCE</scope>
</reference>
<accession>A0A382UUR1</accession>
<name>A0A382UUR1_9ZZZZ</name>